<protein>
    <submittedName>
        <fullName evidence="3">Putative polysaccharide deacetylase</fullName>
    </submittedName>
</protein>
<dbReference type="GO" id="GO:0016810">
    <property type="term" value="F:hydrolase activity, acting on carbon-nitrogen (but not peptide) bonds"/>
    <property type="evidence" value="ECO:0007669"/>
    <property type="project" value="InterPro"/>
</dbReference>
<sequence>MSLTTHRATTNGHAYTPATNALSFDLEHWYSATLVADAVSNPDDHIEQSVDLVLDLLADHGVSATFFVVGEVAIEYPDLVRRLVREGHEVGSHGHTHTPLFELTPEAFERELSESADAIRSAAGVEPLGFRAPNFSVTRETAWAFDVLEASQYRYDSSVFPVRTPMYGVSDAPTTPYLVTSPTRPFEASAGNCTAGGTDRLASGVAEFPISVVETPLESLSSRGIPTRIPFAGGFYARALPTWLLRRLVRRQNARGCPVNLYFHPWEFNERVRVAGLPAHKRFVSYYGLDTTARKLDRLLSEFDFGTVRSALASGLDGTGTDTTSNATDRLRRHTDHERHDYRL</sequence>
<dbReference type="Pfam" id="PF11959">
    <property type="entry name" value="DUF3473"/>
    <property type="match status" value="1"/>
</dbReference>
<evidence type="ECO:0000313" key="3">
    <source>
        <dbReference type="EMBL" id="ELZ98022.1"/>
    </source>
</evidence>
<dbReference type="InterPro" id="IPR022560">
    <property type="entry name" value="DUF3473"/>
</dbReference>
<dbReference type="PROSITE" id="PS51677">
    <property type="entry name" value="NODB"/>
    <property type="match status" value="1"/>
</dbReference>
<dbReference type="InterPro" id="IPR011330">
    <property type="entry name" value="Glyco_hydro/deAcase_b/a-brl"/>
</dbReference>
<keyword evidence="4" id="KW-1185">Reference proteome</keyword>
<reference evidence="3 4" key="1">
    <citation type="journal article" date="2014" name="PLoS Genet.">
        <title>Phylogenetically driven sequencing of extremely halophilic archaea reveals strategies for static and dynamic osmo-response.</title>
        <authorList>
            <person name="Becker E.A."/>
            <person name="Seitzer P.M."/>
            <person name="Tritt A."/>
            <person name="Larsen D."/>
            <person name="Krusor M."/>
            <person name="Yao A.I."/>
            <person name="Wu D."/>
            <person name="Madern D."/>
            <person name="Eisen J.A."/>
            <person name="Darling A.E."/>
            <person name="Facciotti M.T."/>
        </authorList>
    </citation>
    <scope>NUCLEOTIDE SEQUENCE [LARGE SCALE GENOMIC DNA]</scope>
    <source>
        <strain evidence="3 4">ATCC BAA-1512</strain>
    </source>
</reference>
<dbReference type="Pfam" id="PF01522">
    <property type="entry name" value="Polysacc_deac_1"/>
    <property type="match status" value="1"/>
</dbReference>
<organism evidence="3 4">
    <name type="scientific">Haloferax mucosum ATCC BAA-1512</name>
    <dbReference type="NCBI Taxonomy" id="662479"/>
    <lineage>
        <taxon>Archaea</taxon>
        <taxon>Methanobacteriati</taxon>
        <taxon>Methanobacteriota</taxon>
        <taxon>Stenosarchaea group</taxon>
        <taxon>Halobacteria</taxon>
        <taxon>Halobacteriales</taxon>
        <taxon>Haloferacaceae</taxon>
        <taxon>Haloferax</taxon>
    </lineage>
</organism>
<dbReference type="PANTHER" id="PTHR47561">
    <property type="entry name" value="POLYSACCHARIDE DEACETYLASE FAMILY PROTEIN (AFU_ORTHOLOGUE AFUA_6G05030)"/>
    <property type="match status" value="1"/>
</dbReference>
<feature type="region of interest" description="Disordered" evidence="1">
    <location>
        <begin position="316"/>
        <end position="344"/>
    </location>
</feature>
<dbReference type="InterPro" id="IPR045235">
    <property type="entry name" value="PuuE_HpPgdA-like"/>
</dbReference>
<evidence type="ECO:0000259" key="2">
    <source>
        <dbReference type="PROSITE" id="PS51677"/>
    </source>
</evidence>
<dbReference type="STRING" id="662479.C440_02203"/>
<accession>M0IPT7</accession>
<dbReference type="GO" id="GO:0005975">
    <property type="term" value="P:carbohydrate metabolic process"/>
    <property type="evidence" value="ECO:0007669"/>
    <property type="project" value="InterPro"/>
</dbReference>
<feature type="compositionally biased region" description="Basic and acidic residues" evidence="1">
    <location>
        <begin position="335"/>
        <end position="344"/>
    </location>
</feature>
<dbReference type="PATRIC" id="fig|662479.7.peg.454"/>
<feature type="domain" description="NodB homology" evidence="2">
    <location>
        <begin position="36"/>
        <end position="184"/>
    </location>
</feature>
<name>M0IPT7_9EURY</name>
<dbReference type="SUPFAM" id="SSF88713">
    <property type="entry name" value="Glycoside hydrolase/deacetylase"/>
    <property type="match status" value="1"/>
</dbReference>
<evidence type="ECO:0000256" key="1">
    <source>
        <dbReference type="SAM" id="MobiDB-lite"/>
    </source>
</evidence>
<dbReference type="Gene3D" id="3.20.20.370">
    <property type="entry name" value="Glycoside hydrolase/deacetylase"/>
    <property type="match status" value="1"/>
</dbReference>
<dbReference type="InterPro" id="IPR002509">
    <property type="entry name" value="NODB_dom"/>
</dbReference>
<proteinExistence type="predicted"/>
<dbReference type="OrthoDB" id="10436at2157"/>
<gene>
    <name evidence="3" type="ORF">C440_02203</name>
</gene>
<dbReference type="Proteomes" id="UP000011550">
    <property type="component" value="Unassembled WGS sequence"/>
</dbReference>
<comment type="caution">
    <text evidence="3">The sequence shown here is derived from an EMBL/GenBank/DDBJ whole genome shotgun (WGS) entry which is preliminary data.</text>
</comment>
<evidence type="ECO:0000313" key="4">
    <source>
        <dbReference type="Proteomes" id="UP000011550"/>
    </source>
</evidence>
<dbReference type="RefSeq" id="WP_008317825.1">
    <property type="nucleotide sequence ID" value="NZ_AOLN01000004.1"/>
</dbReference>
<dbReference type="AlphaFoldDB" id="M0IPT7"/>
<dbReference type="EMBL" id="AOLN01000004">
    <property type="protein sequence ID" value="ELZ98022.1"/>
    <property type="molecule type" value="Genomic_DNA"/>
</dbReference>
<dbReference type="CDD" id="cd10941">
    <property type="entry name" value="CE4_PuuE_HpPgdA_like_2"/>
    <property type="match status" value="1"/>
</dbReference>
<dbReference type="PANTHER" id="PTHR47561:SF1">
    <property type="entry name" value="POLYSACCHARIDE DEACETYLASE FAMILY PROTEIN (AFU_ORTHOLOGUE AFUA_6G05030)"/>
    <property type="match status" value="1"/>
</dbReference>